<name>A0A2P7YJL3_9PEZI</name>
<accession>A0A2P7YJL3</accession>
<sequence>MNPNYQQPMEFAQWEAMKRKAYQLQGQEEKQHSERIAHLCVQFKDERNTPLWKSSKGGSPRYLHRFSRPNSHATNKQWAKSQAVEDRLESAKVDIFARRSSEKDRLEAAEDINDHLRSELW</sequence>
<feature type="region of interest" description="Disordered" evidence="1">
    <location>
        <begin position="100"/>
        <end position="121"/>
    </location>
</feature>
<comment type="caution">
    <text evidence="2">The sequence shown here is derived from an EMBL/GenBank/DDBJ whole genome shotgun (WGS) entry which is preliminary data.</text>
</comment>
<dbReference type="EMBL" id="NHZQ01000422">
    <property type="protein sequence ID" value="PSK36149.1"/>
    <property type="molecule type" value="Genomic_DNA"/>
</dbReference>
<keyword evidence="3" id="KW-1185">Reference proteome</keyword>
<feature type="region of interest" description="Disordered" evidence="1">
    <location>
        <begin position="51"/>
        <end position="81"/>
    </location>
</feature>
<dbReference type="Proteomes" id="UP000243723">
    <property type="component" value="Unassembled WGS sequence"/>
</dbReference>
<evidence type="ECO:0000313" key="2">
    <source>
        <dbReference type="EMBL" id="PSK36149.1"/>
    </source>
</evidence>
<organism evidence="2 3">
    <name type="scientific">Elsinoe australis</name>
    <dbReference type="NCBI Taxonomy" id="40998"/>
    <lineage>
        <taxon>Eukaryota</taxon>
        <taxon>Fungi</taxon>
        <taxon>Dikarya</taxon>
        <taxon>Ascomycota</taxon>
        <taxon>Pezizomycotina</taxon>
        <taxon>Dothideomycetes</taxon>
        <taxon>Dothideomycetidae</taxon>
        <taxon>Myriangiales</taxon>
        <taxon>Elsinoaceae</taxon>
        <taxon>Elsinoe</taxon>
    </lineage>
</organism>
<dbReference type="AlphaFoldDB" id="A0A2P7YJL3"/>
<proteinExistence type="predicted"/>
<reference evidence="2 3" key="1">
    <citation type="submission" date="2017-05" db="EMBL/GenBank/DDBJ databases">
        <title>Draft genome sequence of Elsinoe australis.</title>
        <authorList>
            <person name="Cheng Q."/>
        </authorList>
    </citation>
    <scope>NUCLEOTIDE SEQUENCE [LARGE SCALE GENOMIC DNA]</scope>
    <source>
        <strain evidence="2 3">NL1</strain>
    </source>
</reference>
<protein>
    <submittedName>
        <fullName evidence="2">Arrestin domain-containing protein</fullName>
    </submittedName>
</protein>
<evidence type="ECO:0000256" key="1">
    <source>
        <dbReference type="SAM" id="MobiDB-lite"/>
    </source>
</evidence>
<feature type="compositionally biased region" description="Polar residues" evidence="1">
    <location>
        <begin position="68"/>
        <end position="80"/>
    </location>
</feature>
<evidence type="ECO:0000313" key="3">
    <source>
        <dbReference type="Proteomes" id="UP000243723"/>
    </source>
</evidence>
<gene>
    <name evidence="2" type="ORF">B9Z65_5964</name>
</gene>